<dbReference type="OrthoDB" id="337750at2759"/>
<dbReference type="AlphaFoldDB" id="A0A8H6HTA0"/>
<dbReference type="EMBL" id="JACGCI010000046">
    <property type="protein sequence ID" value="KAF6751987.1"/>
    <property type="molecule type" value="Genomic_DNA"/>
</dbReference>
<evidence type="ECO:0000256" key="1">
    <source>
        <dbReference type="SAM" id="MobiDB-lite"/>
    </source>
</evidence>
<keyword evidence="3" id="KW-1185">Reference proteome</keyword>
<proteinExistence type="predicted"/>
<dbReference type="Proteomes" id="UP000521943">
    <property type="component" value="Unassembled WGS sequence"/>
</dbReference>
<accession>A0A8H6HTA0</accession>
<evidence type="ECO:0000313" key="3">
    <source>
        <dbReference type="Proteomes" id="UP000521943"/>
    </source>
</evidence>
<feature type="region of interest" description="Disordered" evidence="1">
    <location>
        <begin position="1"/>
        <end position="53"/>
    </location>
</feature>
<sequence>MSHYQSQSPLPLRRTFPTHPAYIPEPPSTPSSPQGFVVPVPAQPLPQHIQQQG</sequence>
<protein>
    <submittedName>
        <fullName evidence="2">Uncharacterized protein</fullName>
    </submittedName>
</protein>
<reference evidence="2 3" key="1">
    <citation type="submission" date="2020-07" db="EMBL/GenBank/DDBJ databases">
        <title>Comparative genomics of pyrophilous fungi reveals a link between fire events and developmental genes.</title>
        <authorList>
            <consortium name="DOE Joint Genome Institute"/>
            <person name="Steindorff A.S."/>
            <person name="Carver A."/>
            <person name="Calhoun S."/>
            <person name="Stillman K."/>
            <person name="Liu H."/>
            <person name="Lipzen A."/>
            <person name="Pangilinan J."/>
            <person name="Labutti K."/>
            <person name="Bruns T.D."/>
            <person name="Grigoriev I.V."/>
        </authorList>
    </citation>
    <scope>NUCLEOTIDE SEQUENCE [LARGE SCALE GENOMIC DNA]</scope>
    <source>
        <strain evidence="2 3">CBS 144469</strain>
    </source>
</reference>
<name>A0A8H6HTA0_9AGAR</name>
<gene>
    <name evidence="2" type="ORF">DFP72DRAFT_905758</name>
</gene>
<evidence type="ECO:0000313" key="2">
    <source>
        <dbReference type="EMBL" id="KAF6751987.1"/>
    </source>
</evidence>
<comment type="caution">
    <text evidence="2">The sequence shown here is derived from an EMBL/GenBank/DDBJ whole genome shotgun (WGS) entry which is preliminary data.</text>
</comment>
<organism evidence="2 3">
    <name type="scientific">Ephemerocybe angulata</name>
    <dbReference type="NCBI Taxonomy" id="980116"/>
    <lineage>
        <taxon>Eukaryota</taxon>
        <taxon>Fungi</taxon>
        <taxon>Dikarya</taxon>
        <taxon>Basidiomycota</taxon>
        <taxon>Agaricomycotina</taxon>
        <taxon>Agaricomycetes</taxon>
        <taxon>Agaricomycetidae</taxon>
        <taxon>Agaricales</taxon>
        <taxon>Agaricineae</taxon>
        <taxon>Psathyrellaceae</taxon>
        <taxon>Ephemerocybe</taxon>
    </lineage>
</organism>